<dbReference type="AlphaFoldDB" id="A0A2T0MCG7"/>
<protein>
    <submittedName>
        <fullName evidence="3">Mannose-6-phosphate isomerase-like protein (Cupin superfamily)</fullName>
    </submittedName>
</protein>
<comment type="caution">
    <text evidence="3">The sequence shown here is derived from an EMBL/GenBank/DDBJ whole genome shotgun (WGS) entry which is preliminary data.</text>
</comment>
<dbReference type="Proteomes" id="UP000237640">
    <property type="component" value="Unassembled WGS sequence"/>
</dbReference>
<reference evidence="3 4" key="1">
    <citation type="submission" date="2018-03" db="EMBL/GenBank/DDBJ databases">
        <title>Genomic Encyclopedia of Archaeal and Bacterial Type Strains, Phase II (KMG-II): from individual species to whole genera.</title>
        <authorList>
            <person name="Goeker M."/>
        </authorList>
    </citation>
    <scope>NUCLEOTIDE SEQUENCE [LARGE SCALE GENOMIC DNA]</scope>
    <source>
        <strain evidence="3 4">DSM 25027</strain>
    </source>
</reference>
<dbReference type="InterPro" id="IPR051610">
    <property type="entry name" value="GPI/OXD"/>
</dbReference>
<dbReference type="InterPro" id="IPR011051">
    <property type="entry name" value="RmlC_Cupin_sf"/>
</dbReference>
<proteinExistence type="predicted"/>
<dbReference type="Pfam" id="PF07883">
    <property type="entry name" value="Cupin_2"/>
    <property type="match status" value="1"/>
</dbReference>
<feature type="domain" description="Cupin type-2" evidence="2">
    <location>
        <begin position="32"/>
        <end position="100"/>
    </location>
</feature>
<name>A0A2T0MCG7_9FLAO</name>
<keyword evidence="4" id="KW-1185">Reference proteome</keyword>
<keyword evidence="1" id="KW-0479">Metal-binding</keyword>
<evidence type="ECO:0000256" key="1">
    <source>
        <dbReference type="ARBA" id="ARBA00022723"/>
    </source>
</evidence>
<dbReference type="OrthoDB" id="9806121at2"/>
<dbReference type="InterPro" id="IPR013096">
    <property type="entry name" value="Cupin_2"/>
</dbReference>
<dbReference type="RefSeq" id="WP_106146791.1">
    <property type="nucleotide sequence ID" value="NZ_PVYX01000002.1"/>
</dbReference>
<keyword evidence="3" id="KW-0413">Isomerase</keyword>
<evidence type="ECO:0000313" key="4">
    <source>
        <dbReference type="Proteomes" id="UP000237640"/>
    </source>
</evidence>
<dbReference type="Gene3D" id="2.60.120.10">
    <property type="entry name" value="Jelly Rolls"/>
    <property type="match status" value="1"/>
</dbReference>
<sequence length="116" mass="13450">MKKNRKNSEHYLWGENCHGWHLVKGSELSVIEELMPSNTKETRHYHSKSQQLFYVLKGEATFEIENEVLKVPSREGIHIQPNLVHQIRNEGGTDLEFLVISQPTTRGDRTNVNNPE</sequence>
<accession>A0A2T0MCG7</accession>
<dbReference type="PANTHER" id="PTHR35848:SF9">
    <property type="entry name" value="SLL1358 PROTEIN"/>
    <property type="match status" value="1"/>
</dbReference>
<dbReference type="GO" id="GO:0046872">
    <property type="term" value="F:metal ion binding"/>
    <property type="evidence" value="ECO:0007669"/>
    <property type="project" value="UniProtKB-KW"/>
</dbReference>
<dbReference type="PANTHER" id="PTHR35848">
    <property type="entry name" value="OXALATE-BINDING PROTEIN"/>
    <property type="match status" value="1"/>
</dbReference>
<dbReference type="SUPFAM" id="SSF51182">
    <property type="entry name" value="RmlC-like cupins"/>
    <property type="match status" value="1"/>
</dbReference>
<dbReference type="GO" id="GO:0016853">
    <property type="term" value="F:isomerase activity"/>
    <property type="evidence" value="ECO:0007669"/>
    <property type="project" value="UniProtKB-KW"/>
</dbReference>
<evidence type="ECO:0000259" key="2">
    <source>
        <dbReference type="Pfam" id="PF07883"/>
    </source>
</evidence>
<organism evidence="3 4">
    <name type="scientific">Flagellimonas meridianipacifica</name>
    <dbReference type="NCBI Taxonomy" id="1080225"/>
    <lineage>
        <taxon>Bacteria</taxon>
        <taxon>Pseudomonadati</taxon>
        <taxon>Bacteroidota</taxon>
        <taxon>Flavobacteriia</taxon>
        <taxon>Flavobacteriales</taxon>
        <taxon>Flavobacteriaceae</taxon>
        <taxon>Flagellimonas</taxon>
    </lineage>
</organism>
<dbReference type="InterPro" id="IPR014710">
    <property type="entry name" value="RmlC-like_jellyroll"/>
</dbReference>
<dbReference type="EMBL" id="PVYX01000002">
    <property type="protein sequence ID" value="PRX55142.1"/>
    <property type="molecule type" value="Genomic_DNA"/>
</dbReference>
<gene>
    <name evidence="3" type="ORF">CLV81_3548</name>
</gene>
<evidence type="ECO:0000313" key="3">
    <source>
        <dbReference type="EMBL" id="PRX55142.1"/>
    </source>
</evidence>